<sequence length="296" mass="34078">MDLDLYGITHFPAFIQKQSVERKLLIVETKNIWFIISPPDTLGSNPFSLRRFLTEEVTGGFSYFNALALPKLLCDNPEVQAVMLKFVNRIFSLDRNISDELKKYAIHLKTVLKKQLTSILMDSTFAADGGSAEKIIARRIITFEELLTSSVLQQLPTMISIAKSSEFDQEFLFHRLNIFFNELLTLIKNFRMHPLARHTFVAKHLQLRVLAFDVLFQKNRKAIFDPTINSQEFKEKLSQAMIEVRNSYEEGMNNMAELEKLIADVKTYDNKKSSGNFFAKLGFGKPKYTQIHPNTP</sequence>
<evidence type="ECO:0000313" key="1">
    <source>
        <dbReference type="EMBL" id="OBX52153.1"/>
    </source>
</evidence>
<reference evidence="1 2" key="1">
    <citation type="submission" date="2016-06" db="EMBL/GenBank/DDBJ databases">
        <title>Draft genome of Moraxella nonliquefaciens CCUG 60284.</title>
        <authorList>
            <person name="Salva-Serra F."/>
            <person name="Engstrom-Jakobsson H."/>
            <person name="Thorell K."/>
            <person name="Gonzales-Siles L."/>
            <person name="Karlsson R."/>
            <person name="Boulund F."/>
            <person name="Engstrand L."/>
            <person name="Kristiansson E."/>
            <person name="Moore E."/>
        </authorList>
    </citation>
    <scope>NUCLEOTIDE SEQUENCE [LARGE SCALE GENOMIC DNA]</scope>
    <source>
        <strain evidence="1 2">CCUG 60284</strain>
    </source>
</reference>
<dbReference type="EMBL" id="LZDN01000001">
    <property type="protein sequence ID" value="OBX52153.1"/>
    <property type="molecule type" value="Genomic_DNA"/>
</dbReference>
<gene>
    <name evidence="1" type="ORF">A9Z60_00200</name>
</gene>
<protein>
    <submittedName>
        <fullName evidence="1">Uncharacterized protein</fullName>
    </submittedName>
</protein>
<comment type="caution">
    <text evidence="1">The sequence shown here is derived from an EMBL/GenBank/DDBJ whole genome shotgun (WGS) entry which is preliminary data.</text>
</comment>
<proteinExistence type="predicted"/>
<name>A0A1B8PM66_MORNO</name>
<accession>A0A1B8PM66</accession>
<evidence type="ECO:0000313" key="2">
    <source>
        <dbReference type="Proteomes" id="UP000092671"/>
    </source>
</evidence>
<organism evidence="1 2">
    <name type="scientific">Moraxella nonliquefaciens</name>
    <dbReference type="NCBI Taxonomy" id="478"/>
    <lineage>
        <taxon>Bacteria</taxon>
        <taxon>Pseudomonadati</taxon>
        <taxon>Pseudomonadota</taxon>
        <taxon>Gammaproteobacteria</taxon>
        <taxon>Moraxellales</taxon>
        <taxon>Moraxellaceae</taxon>
        <taxon>Moraxella</taxon>
    </lineage>
</organism>
<dbReference type="AlphaFoldDB" id="A0A1B8PM66"/>
<dbReference type="Proteomes" id="UP000092671">
    <property type="component" value="Unassembled WGS sequence"/>
</dbReference>